<feature type="compositionally biased region" description="Acidic residues" evidence="2">
    <location>
        <begin position="664"/>
        <end position="690"/>
    </location>
</feature>
<name>A0ABY7CAS8_9BASI</name>
<dbReference type="Gene3D" id="1.10.357.150">
    <property type="match status" value="1"/>
</dbReference>
<feature type="compositionally biased region" description="Low complexity" evidence="2">
    <location>
        <begin position="578"/>
        <end position="591"/>
    </location>
</feature>
<feature type="compositionally biased region" description="Acidic residues" evidence="2">
    <location>
        <begin position="721"/>
        <end position="730"/>
    </location>
</feature>
<feature type="region of interest" description="Disordered" evidence="2">
    <location>
        <begin position="750"/>
        <end position="800"/>
    </location>
</feature>
<dbReference type="Pfam" id="PF22766">
    <property type="entry name" value="ZW10_C2"/>
    <property type="match status" value="1"/>
</dbReference>
<feature type="compositionally biased region" description="Polar residues" evidence="2">
    <location>
        <begin position="8"/>
        <end position="30"/>
    </location>
</feature>
<feature type="domain" description="Centromere/kinetochore protein zw10 C-terminal" evidence="3">
    <location>
        <begin position="814"/>
        <end position="937"/>
    </location>
</feature>
<evidence type="ECO:0000256" key="1">
    <source>
        <dbReference type="SAM" id="Coils"/>
    </source>
</evidence>
<reference evidence="5" key="1">
    <citation type="submission" date="2022-10" db="EMBL/GenBank/DDBJ databases">
        <title>Puccinia triticina Genome sequencing and assembly.</title>
        <authorList>
            <person name="Li C."/>
        </authorList>
    </citation>
    <scope>NUCLEOTIDE SEQUENCE</scope>
    <source>
        <strain evidence="5">Pt15</strain>
    </source>
</reference>
<evidence type="ECO:0000259" key="4">
    <source>
        <dbReference type="Pfam" id="PF22766"/>
    </source>
</evidence>
<proteinExistence type="predicted"/>
<feature type="coiled-coil region" evidence="1">
    <location>
        <begin position="993"/>
        <end position="1020"/>
    </location>
</feature>
<feature type="region of interest" description="Disordered" evidence="2">
    <location>
        <begin position="1"/>
        <end position="30"/>
    </location>
</feature>
<evidence type="ECO:0000313" key="5">
    <source>
        <dbReference type="EMBL" id="WAQ82240.1"/>
    </source>
</evidence>
<feature type="compositionally biased region" description="Polar residues" evidence="2">
    <location>
        <begin position="704"/>
        <end position="713"/>
    </location>
</feature>
<dbReference type="InterPro" id="IPR048343">
    <property type="entry name" value="ZW10_C"/>
</dbReference>
<dbReference type="PANTHER" id="PTHR12205:SF0">
    <property type="entry name" value="CENTROMERE_KINETOCHORE PROTEIN ZW10 HOMOLOG"/>
    <property type="match status" value="1"/>
</dbReference>
<dbReference type="InterPro" id="IPR046362">
    <property type="entry name" value="Zw10/DSL1_C_sf"/>
</dbReference>
<feature type="compositionally biased region" description="Low complexity" evidence="2">
    <location>
        <begin position="539"/>
        <end position="555"/>
    </location>
</feature>
<dbReference type="PANTHER" id="PTHR12205">
    <property type="entry name" value="CENTROMERE/KINETOCHORE PROTEIN ZW10"/>
    <property type="match status" value="1"/>
</dbReference>
<protein>
    <recommendedName>
        <fullName evidence="7">Retrograde transport protein Dsl1 C-terminal domain-containing protein</fullName>
    </recommendedName>
</protein>
<keyword evidence="6" id="KW-1185">Reference proteome</keyword>
<feature type="compositionally biased region" description="Polar residues" evidence="2">
    <location>
        <begin position="493"/>
        <end position="511"/>
    </location>
</feature>
<accession>A0ABY7CAS8</accession>
<feature type="compositionally biased region" description="Polar residues" evidence="2">
    <location>
        <begin position="527"/>
        <end position="537"/>
    </location>
</feature>
<dbReference type="GeneID" id="77807483"/>
<evidence type="ECO:0000256" key="2">
    <source>
        <dbReference type="SAM" id="MobiDB-lite"/>
    </source>
</evidence>
<evidence type="ECO:0000313" key="6">
    <source>
        <dbReference type="Proteomes" id="UP001164743"/>
    </source>
</evidence>
<evidence type="ECO:0008006" key="7">
    <source>
        <dbReference type="Google" id="ProtNLM"/>
    </source>
</evidence>
<feature type="compositionally biased region" description="Low complexity" evidence="2">
    <location>
        <begin position="602"/>
        <end position="619"/>
    </location>
</feature>
<feature type="domain" description="ZW10 C-terminal helical" evidence="4">
    <location>
        <begin position="960"/>
        <end position="1101"/>
    </location>
</feature>
<gene>
    <name evidence="5" type="ORF">PtA15_2A557</name>
</gene>
<feature type="compositionally biased region" description="Polar residues" evidence="2">
    <location>
        <begin position="776"/>
        <end position="798"/>
    </location>
</feature>
<keyword evidence="1" id="KW-0175">Coiled coil</keyword>
<evidence type="ECO:0000259" key="3">
    <source>
        <dbReference type="Pfam" id="PF20666"/>
    </source>
</evidence>
<sequence length="1108" mass="123818">MYVFHPEATQSDDSSRNPSQEPKNNTFKTSRSIMSVVAASDSNGKMAGFLDSLVDSSPDTSSKSIKNHLVRIDNEITRVQTDIQSTIKAGWSDFQHQSITGSTLYHQSVNLEAQLNQIDEKLDDPQNGLVPNLLSAIKHHQAVTAQHSESSQNLKAIQSLSAAYHQLAILSKLVHSDDLITAVSKLPQTKSEVSLLKQYQSASSLAKRAVHRIQELEEDLKQRLIDDVRACVTFQDEHKQTEDSIFKFNLFVNARTPQQPQSLIQWNSAVDALQTLSGQEFITAHLQRISNVLIEKIVTPLINSVIDTSTHLKLIPTETSNESCCALTFEQQAEGNWLDLYDSFRLLLSTLQDKLLTKSLQNTFSQYLCSPLEAKLLTEALDSGLPSSPRDKVRLSQLMNLLDQTRLFGNWLQDHDWLSNRQKNRLVEWCNNVQDRFLHKVATRVLERARSEMVTTQWESVVVQWEIIPEAEIVPLTRKETGAGHESSPAIHSPTSSAPVDTANYQSSESPKQAAGFRSLFNLVSSTSHHNQPSADTISKPPSQQPASSTSPSSKNFRSLFNFGPERETVLNPEASDEPSSSSTEKTSSPEIIDRLSESSLPTSQTNKPSSPSSSLPTSLADEANKKPEEDVDWDMSGELLADPATSYTSTSTKSHAPSLKDTLDEEVEEDAWGLDESNEEPVLDVESQEDGTTVHESPKIQEHTSATINPTSLLDKELNQGEEEEDPDPDAWGFEQEEATPTADEVMRLRGGLPSPVTSEIDDDGWGWTDDIPSENPTQEINQPQENPASNHSNTAVPDNLSLGKTVHVGQLTISTLAQRVLEIVQEVVDDAAETEKPDFPSPFLSQSAPGLIKLALDVVDLFRIVMFVHHSKLLDSVPSLSVQFSNDCDWLSKQVQLIPRLNNLEETTKLSERLKALGVTVREKQMTNQTAALMECLNEAEGFVKTSREDRFSACERACKQVTHTLASLAQVWKPVMLRSEYLNSLGRLVESVLQRILNEIEEQIDIEENDSKQLNIICKSLHPLIKLFDLQPDFDHADIYRYVPSWFKFCFLSELLEASMADIMWMYQEGHLSEFSRQEIVRLIKALFADSHLRAKNIDLILSNQ</sequence>
<dbReference type="Proteomes" id="UP001164743">
    <property type="component" value="Chromosome 2A"/>
</dbReference>
<dbReference type="RefSeq" id="XP_053017795.1">
    <property type="nucleotide sequence ID" value="XM_053166588.1"/>
</dbReference>
<dbReference type="EMBL" id="CP110422">
    <property type="protein sequence ID" value="WAQ82240.1"/>
    <property type="molecule type" value="Genomic_DNA"/>
</dbReference>
<feature type="region of interest" description="Disordered" evidence="2">
    <location>
        <begin position="480"/>
        <end position="512"/>
    </location>
</feature>
<feature type="compositionally biased region" description="Polar residues" evidence="2">
    <location>
        <begin position="646"/>
        <end position="656"/>
    </location>
</feature>
<dbReference type="Pfam" id="PF20666">
    <property type="entry name" value="ZW10_C"/>
    <property type="match status" value="1"/>
</dbReference>
<feature type="region of interest" description="Disordered" evidence="2">
    <location>
        <begin position="527"/>
        <end position="735"/>
    </location>
</feature>
<organism evidence="5 6">
    <name type="scientific">Puccinia triticina</name>
    <dbReference type="NCBI Taxonomy" id="208348"/>
    <lineage>
        <taxon>Eukaryota</taxon>
        <taxon>Fungi</taxon>
        <taxon>Dikarya</taxon>
        <taxon>Basidiomycota</taxon>
        <taxon>Pucciniomycotina</taxon>
        <taxon>Pucciniomycetes</taxon>
        <taxon>Pucciniales</taxon>
        <taxon>Pucciniaceae</taxon>
        <taxon>Puccinia</taxon>
    </lineage>
</organism>
<dbReference type="InterPro" id="IPR055148">
    <property type="entry name" value="ZW10_C_2"/>
</dbReference>
<feature type="compositionally biased region" description="Basic and acidic residues" evidence="2">
    <location>
        <begin position="693"/>
        <end position="703"/>
    </location>
</feature>